<accession>A0AAV7VER6</accession>
<organism evidence="2 3">
    <name type="scientific">Pleurodeles waltl</name>
    <name type="common">Iberian ribbed newt</name>
    <dbReference type="NCBI Taxonomy" id="8319"/>
    <lineage>
        <taxon>Eukaryota</taxon>
        <taxon>Metazoa</taxon>
        <taxon>Chordata</taxon>
        <taxon>Craniata</taxon>
        <taxon>Vertebrata</taxon>
        <taxon>Euteleostomi</taxon>
        <taxon>Amphibia</taxon>
        <taxon>Batrachia</taxon>
        <taxon>Caudata</taxon>
        <taxon>Salamandroidea</taxon>
        <taxon>Salamandridae</taxon>
        <taxon>Pleurodelinae</taxon>
        <taxon>Pleurodeles</taxon>
    </lineage>
</organism>
<gene>
    <name evidence="2" type="ORF">NDU88_002764</name>
</gene>
<evidence type="ECO:0000256" key="1">
    <source>
        <dbReference type="SAM" id="MobiDB-lite"/>
    </source>
</evidence>
<sequence>MEVKDAGKQCFQRPCGCRGSRACALAPWSLGNVVPRLRKAWRSIASRNAKPALGRQGNRVPSCQSVEQSQVPEHIISNQAPVPV</sequence>
<evidence type="ECO:0000313" key="2">
    <source>
        <dbReference type="EMBL" id="KAJ1198926.1"/>
    </source>
</evidence>
<protein>
    <submittedName>
        <fullName evidence="2">Uncharacterized protein</fullName>
    </submittedName>
</protein>
<reference evidence="2" key="1">
    <citation type="journal article" date="2022" name="bioRxiv">
        <title>Sequencing and chromosome-scale assembly of the giantPleurodeles waltlgenome.</title>
        <authorList>
            <person name="Brown T."/>
            <person name="Elewa A."/>
            <person name="Iarovenko S."/>
            <person name="Subramanian E."/>
            <person name="Araus A.J."/>
            <person name="Petzold A."/>
            <person name="Susuki M."/>
            <person name="Suzuki K.-i.T."/>
            <person name="Hayashi T."/>
            <person name="Toyoda A."/>
            <person name="Oliveira C."/>
            <person name="Osipova E."/>
            <person name="Leigh N.D."/>
            <person name="Simon A."/>
            <person name="Yun M.H."/>
        </authorList>
    </citation>
    <scope>NUCLEOTIDE SEQUENCE</scope>
    <source>
        <strain evidence="2">20211129_DDA</strain>
        <tissue evidence="2">Liver</tissue>
    </source>
</reference>
<keyword evidence="3" id="KW-1185">Reference proteome</keyword>
<dbReference type="Proteomes" id="UP001066276">
    <property type="component" value="Chromosome 2_1"/>
</dbReference>
<name>A0AAV7VER6_PLEWA</name>
<proteinExistence type="predicted"/>
<dbReference type="AlphaFoldDB" id="A0AAV7VER6"/>
<dbReference type="EMBL" id="JANPWB010000003">
    <property type="protein sequence ID" value="KAJ1198926.1"/>
    <property type="molecule type" value="Genomic_DNA"/>
</dbReference>
<feature type="compositionally biased region" description="Polar residues" evidence="1">
    <location>
        <begin position="59"/>
        <end position="84"/>
    </location>
</feature>
<comment type="caution">
    <text evidence="2">The sequence shown here is derived from an EMBL/GenBank/DDBJ whole genome shotgun (WGS) entry which is preliminary data.</text>
</comment>
<feature type="region of interest" description="Disordered" evidence="1">
    <location>
        <begin position="47"/>
        <end position="84"/>
    </location>
</feature>
<evidence type="ECO:0000313" key="3">
    <source>
        <dbReference type="Proteomes" id="UP001066276"/>
    </source>
</evidence>